<name>A0ABQ2F7A5_9MICO</name>
<dbReference type="PANTHER" id="PTHR43755">
    <property type="match status" value="1"/>
</dbReference>
<dbReference type="InterPro" id="IPR036188">
    <property type="entry name" value="FAD/NAD-bd_sf"/>
</dbReference>
<dbReference type="InterPro" id="IPR052541">
    <property type="entry name" value="SQRD"/>
</dbReference>
<organism evidence="2 3">
    <name type="scientific">Ornithinimicrobium pekingense</name>
    <dbReference type="NCBI Taxonomy" id="384677"/>
    <lineage>
        <taxon>Bacteria</taxon>
        <taxon>Bacillati</taxon>
        <taxon>Actinomycetota</taxon>
        <taxon>Actinomycetes</taxon>
        <taxon>Micrococcales</taxon>
        <taxon>Ornithinimicrobiaceae</taxon>
        <taxon>Ornithinimicrobium</taxon>
    </lineage>
</organism>
<reference evidence="3" key="1">
    <citation type="journal article" date="2019" name="Int. J. Syst. Evol. Microbiol.">
        <title>The Global Catalogue of Microorganisms (GCM) 10K type strain sequencing project: providing services to taxonomists for standard genome sequencing and annotation.</title>
        <authorList>
            <consortium name="The Broad Institute Genomics Platform"/>
            <consortium name="The Broad Institute Genome Sequencing Center for Infectious Disease"/>
            <person name="Wu L."/>
            <person name="Ma J."/>
        </authorList>
    </citation>
    <scope>NUCLEOTIDE SEQUENCE [LARGE SCALE GENOMIC DNA]</scope>
    <source>
        <strain evidence="3">CGMCC 1.5362</strain>
    </source>
</reference>
<feature type="domain" description="FAD/NAD(P)-binding" evidence="1">
    <location>
        <begin position="3"/>
        <end position="294"/>
    </location>
</feature>
<proteinExistence type="predicted"/>
<evidence type="ECO:0000259" key="1">
    <source>
        <dbReference type="Pfam" id="PF07992"/>
    </source>
</evidence>
<comment type="caution">
    <text evidence="2">The sequence shown here is derived from an EMBL/GenBank/DDBJ whole genome shotgun (WGS) entry which is preliminary data.</text>
</comment>
<evidence type="ECO:0000313" key="2">
    <source>
        <dbReference type="EMBL" id="GGK68334.1"/>
    </source>
</evidence>
<dbReference type="Proteomes" id="UP000662111">
    <property type="component" value="Unassembled WGS sequence"/>
</dbReference>
<evidence type="ECO:0000313" key="3">
    <source>
        <dbReference type="Proteomes" id="UP000662111"/>
    </source>
</evidence>
<dbReference type="EMBL" id="BMLB01000003">
    <property type="protein sequence ID" value="GGK68334.1"/>
    <property type="molecule type" value="Genomic_DNA"/>
</dbReference>
<accession>A0ABQ2F7A5</accession>
<dbReference type="PANTHER" id="PTHR43755:SF1">
    <property type="entry name" value="FAD-DEPENDENT PYRIDINE NUCLEOTIDE-DISULPHIDE OXIDOREDUCTASE"/>
    <property type="match status" value="1"/>
</dbReference>
<dbReference type="Gene3D" id="3.50.50.60">
    <property type="entry name" value="FAD/NAD(P)-binding domain"/>
    <property type="match status" value="2"/>
</dbReference>
<dbReference type="Pfam" id="PF07992">
    <property type="entry name" value="Pyr_redox_2"/>
    <property type="match status" value="1"/>
</dbReference>
<keyword evidence="3" id="KW-1185">Reference proteome</keyword>
<dbReference type="InterPro" id="IPR023753">
    <property type="entry name" value="FAD/NAD-binding_dom"/>
</dbReference>
<protein>
    <submittedName>
        <fullName evidence="2">Oxidoreductase</fullName>
    </submittedName>
</protein>
<dbReference type="RefSeq" id="WP_022921548.1">
    <property type="nucleotide sequence ID" value="NZ_BMLB01000003.1"/>
</dbReference>
<gene>
    <name evidence="2" type="ORF">GCM10011509_15900</name>
</gene>
<dbReference type="SUPFAM" id="SSF51905">
    <property type="entry name" value="FAD/NAD(P)-binding domain"/>
    <property type="match status" value="2"/>
</dbReference>
<sequence>MEKLLILGAGTAGTMAANHLRATLDQDAWSITVVDQDTQHRYQPGYLFIPFWMKPERVVKDRRELLHDGVDFVEAAIARVHREQREVELVDGRRLSYDWLVIASGTRPDPTLVDGMADGALWRDKVHEFYTYEGSVALKEALAGFTAGRILVHITEMPIKCPVAPLEFAFLVEDHFRKKGVRHKVDITYVTPLDGAFTKPVASAELGGLLKDRSIRLAADFAVERIDNEQHRLVAYDGRELPFDLLVTVPPNVGQQFVTDSGLGNDAGFVPVDKHTLRSVVDERIFVLGDASDIPTSKAGSVAHFATEEFVDNFVAATQGRPLPNSFDGHANCFVESGRGQAMLLDFNYDTEPLKGTFPVPVAGPMTLLKPSRVNHLGKLAFEQIYWKMLLPGRRLPVSSHMSMAGKRRPKE</sequence>